<accession>A0AAV1EFI1</accession>
<evidence type="ECO:0000259" key="7">
    <source>
        <dbReference type="Pfam" id="PF07227"/>
    </source>
</evidence>
<keyword evidence="5" id="KW-0539">Nucleus</keyword>
<evidence type="ECO:0000256" key="6">
    <source>
        <dbReference type="SAM" id="MobiDB-lite"/>
    </source>
</evidence>
<dbReference type="PANTHER" id="PTHR33345">
    <property type="entry name" value="ADAPTER PROTEIN, PUTATIVE-RELATED"/>
    <property type="match status" value="1"/>
</dbReference>
<dbReference type="Pfam" id="PF07227">
    <property type="entry name" value="PHD_Oberon"/>
    <property type="match status" value="1"/>
</dbReference>
<dbReference type="InterPro" id="IPR032881">
    <property type="entry name" value="Oberon-like_PHD"/>
</dbReference>
<feature type="compositionally biased region" description="Acidic residues" evidence="6">
    <location>
        <begin position="1"/>
        <end position="10"/>
    </location>
</feature>
<dbReference type="Pfam" id="PF23299">
    <property type="entry name" value="DUF7081"/>
    <property type="match status" value="1"/>
</dbReference>
<evidence type="ECO:0000256" key="3">
    <source>
        <dbReference type="ARBA" id="ARBA00022771"/>
    </source>
</evidence>
<feature type="domain" description="Oberon-like PHD finger" evidence="7">
    <location>
        <begin position="157"/>
        <end position="285"/>
    </location>
</feature>
<comment type="subcellular location">
    <subcellularLocation>
        <location evidence="1">Nucleus</location>
    </subcellularLocation>
</comment>
<gene>
    <name evidence="10" type="ORF">OLC1_LOCUS24318</name>
</gene>
<reference evidence="10" key="1">
    <citation type="submission" date="2023-03" db="EMBL/GenBank/DDBJ databases">
        <authorList>
            <person name="Julca I."/>
        </authorList>
    </citation>
    <scope>NUCLEOTIDE SEQUENCE</scope>
</reference>
<dbReference type="InterPro" id="IPR055508">
    <property type="entry name" value="DUF7081"/>
</dbReference>
<keyword evidence="11" id="KW-1185">Reference proteome</keyword>
<keyword evidence="4" id="KW-0862">Zinc</keyword>
<dbReference type="InterPro" id="IPR056034">
    <property type="entry name" value="DUF7615"/>
</dbReference>
<evidence type="ECO:0000313" key="11">
    <source>
        <dbReference type="Proteomes" id="UP001161247"/>
    </source>
</evidence>
<evidence type="ECO:0000256" key="2">
    <source>
        <dbReference type="ARBA" id="ARBA00022723"/>
    </source>
</evidence>
<dbReference type="GO" id="GO:0008270">
    <property type="term" value="F:zinc ion binding"/>
    <property type="evidence" value="ECO:0007669"/>
    <property type="project" value="UniProtKB-KW"/>
</dbReference>
<name>A0AAV1EFI1_OLDCO</name>
<proteinExistence type="predicted"/>
<keyword evidence="3" id="KW-0863">Zinc-finger</keyword>
<dbReference type="EMBL" id="OX459126">
    <property type="protein sequence ID" value="CAI9118451.1"/>
    <property type="molecule type" value="Genomic_DNA"/>
</dbReference>
<evidence type="ECO:0000259" key="9">
    <source>
        <dbReference type="Pfam" id="PF24590"/>
    </source>
</evidence>
<protein>
    <submittedName>
        <fullName evidence="10">OLC1v1020024C1</fullName>
    </submittedName>
</protein>
<dbReference type="GO" id="GO:0005634">
    <property type="term" value="C:nucleus"/>
    <property type="evidence" value="ECO:0007669"/>
    <property type="project" value="UniProtKB-SubCell"/>
</dbReference>
<feature type="domain" description="DUF7081" evidence="8">
    <location>
        <begin position="26"/>
        <end position="117"/>
    </location>
</feature>
<evidence type="ECO:0000256" key="4">
    <source>
        <dbReference type="ARBA" id="ARBA00022833"/>
    </source>
</evidence>
<keyword evidence="2" id="KW-0479">Metal-binding</keyword>
<feature type="domain" description="DUF7615" evidence="9">
    <location>
        <begin position="365"/>
        <end position="468"/>
    </location>
</feature>
<evidence type="ECO:0000259" key="8">
    <source>
        <dbReference type="Pfam" id="PF23299"/>
    </source>
</evidence>
<feature type="region of interest" description="Disordered" evidence="6">
    <location>
        <begin position="1"/>
        <end position="23"/>
    </location>
</feature>
<evidence type="ECO:0000256" key="1">
    <source>
        <dbReference type="ARBA" id="ARBA00004123"/>
    </source>
</evidence>
<sequence length="476" mass="52866">MEIDSLDDSSESMSDHQNDNGVNLYPVSVGDGGVGLPYAPVDFPNPGDHWSWRVGKRVSASGFFLDRYLYPPNNLRDVNRRKQGFASKQSVEQFIRSKFPNADANAFFASFSWRIPSNHRRSELTDNKDGMLTFGEITDTSASDFLMGDAACKAGSRSCSSLLGSDDSAEVMFCDICCSEPDFCRDCCCILCCKRISLDHGGYSYFRCEALVNGSICGHVAHINCGLRAYLAGTVGGSIGLDAEYYCRRCDSRSDLVSHVGKLLKVCQSMESRDAVELILNVGICILRGSGRTSAMQLLDRVSSALSKLTNGADFEDIWKEEDRFEDIPGEISPAENGAADIVNYEGPPVDGSPPVNSSIFNHGVEAIVLEDEIDQILLELKRSQEAEYRLAEDILHSQKDRIHNLYQQLNYERHELSKQASTGNTEVLIDAILNRVEQIKEEVMKLKEMKAVSKGFGRTPRRILKEHYGLETENQ</sequence>
<organism evidence="10 11">
    <name type="scientific">Oldenlandia corymbosa var. corymbosa</name>
    <dbReference type="NCBI Taxonomy" id="529605"/>
    <lineage>
        <taxon>Eukaryota</taxon>
        <taxon>Viridiplantae</taxon>
        <taxon>Streptophyta</taxon>
        <taxon>Embryophyta</taxon>
        <taxon>Tracheophyta</taxon>
        <taxon>Spermatophyta</taxon>
        <taxon>Magnoliopsida</taxon>
        <taxon>eudicotyledons</taxon>
        <taxon>Gunneridae</taxon>
        <taxon>Pentapetalae</taxon>
        <taxon>asterids</taxon>
        <taxon>lamiids</taxon>
        <taxon>Gentianales</taxon>
        <taxon>Rubiaceae</taxon>
        <taxon>Rubioideae</taxon>
        <taxon>Spermacoceae</taxon>
        <taxon>Hedyotis-Oldenlandia complex</taxon>
        <taxon>Oldenlandia</taxon>
    </lineage>
</organism>
<dbReference type="Proteomes" id="UP001161247">
    <property type="component" value="Chromosome 9"/>
</dbReference>
<evidence type="ECO:0000313" key="10">
    <source>
        <dbReference type="EMBL" id="CAI9118451.1"/>
    </source>
</evidence>
<dbReference type="Pfam" id="PF24590">
    <property type="entry name" value="DUF7615"/>
    <property type="match status" value="1"/>
</dbReference>
<evidence type="ECO:0000256" key="5">
    <source>
        <dbReference type="ARBA" id="ARBA00023242"/>
    </source>
</evidence>
<dbReference type="AlphaFoldDB" id="A0AAV1EFI1"/>
<dbReference type="PANTHER" id="PTHR33345:SF6">
    <property type="entry name" value="OS03G0747200 PROTEIN"/>
    <property type="match status" value="1"/>
</dbReference>